<dbReference type="EMBL" id="WFKJ01000026">
    <property type="protein sequence ID" value="KAB7890273.1"/>
    <property type="molecule type" value="Genomic_DNA"/>
</dbReference>
<dbReference type="Gene3D" id="2.40.170.20">
    <property type="entry name" value="TonB-dependent receptor, beta-barrel domain"/>
    <property type="match status" value="1"/>
</dbReference>
<dbReference type="Proteomes" id="UP000461010">
    <property type="component" value="Unassembled WGS sequence"/>
</dbReference>
<keyword evidence="15" id="KW-1185">Reference proteome</keyword>
<evidence type="ECO:0000256" key="8">
    <source>
        <dbReference type="ARBA" id="ARBA00023170"/>
    </source>
</evidence>
<dbReference type="CDD" id="cd01347">
    <property type="entry name" value="ligand_gated_channel"/>
    <property type="match status" value="1"/>
</dbReference>
<evidence type="ECO:0000313" key="14">
    <source>
        <dbReference type="EMBL" id="KAB7890273.1"/>
    </source>
</evidence>
<dbReference type="RefSeq" id="WP_152190477.1">
    <property type="nucleotide sequence ID" value="NZ_WFKJ01000026.1"/>
</dbReference>
<dbReference type="PROSITE" id="PS52016">
    <property type="entry name" value="TONB_DEPENDENT_REC_3"/>
    <property type="match status" value="1"/>
</dbReference>
<evidence type="ECO:0000256" key="5">
    <source>
        <dbReference type="ARBA" id="ARBA00022729"/>
    </source>
</evidence>
<reference evidence="14 15" key="1">
    <citation type="submission" date="2019-10" db="EMBL/GenBank/DDBJ databases">
        <title>Poseidonibacter ostreae sp. nov., isolated from the gut of the Ostrea denselamellosa.</title>
        <authorList>
            <person name="Choi A."/>
        </authorList>
    </citation>
    <scope>NUCLEOTIDE SEQUENCE [LARGE SCALE GENOMIC DNA]</scope>
    <source>
        <strain evidence="14 15">SJOD-M-5</strain>
    </source>
</reference>
<dbReference type="PANTHER" id="PTHR30069:SF29">
    <property type="entry name" value="HEMOGLOBIN AND HEMOGLOBIN-HAPTOGLOBIN-BINDING PROTEIN 1-RELATED"/>
    <property type="match status" value="1"/>
</dbReference>
<dbReference type="InterPro" id="IPR039426">
    <property type="entry name" value="TonB-dep_rcpt-like"/>
</dbReference>
<sequence length="607" mass="67782">MNNKITTSLVASFILATNVYSSETFQLDEITVTSATKSNQSIKDVTSNIDVITKEEIEERNFSGVSEALNTLSGINIISNGGVGQNDSLFIRGVSSKRILILVDGVRYNEPAGLSGAPLAQLLIDDIEQIEVVKGAQSGIWGADASGGVINIITTTAKKGFHGNALVEMGSFNTKKYATTLSNRTDLGYIKVNANRTETRGFSAFEAKEGSSDYGRRGNELGYERDGYQNNTYSIQAGLNLSDNDELNFSYKKINAKYDYDSSSGDNTTNKTDLNHFFKSSNYVHTEDNYDIKLNIQQSKFDRDQSGFIAKSLINEFGIQSTINYTNDGYLVLGANKQNFEHITSEFKYQTSGIFLSNTNTFGKLLLTQALRYDDNNAFDEKVTGKLGVKYNFTKDFNTSANYGTAYNAPTLSNLNRTSTLKPEESKSFDIGFEYKNLKVTYFDQKIKNLISYNDPTPTNYSNDDYYYENIEGKSRFKGYELAYKQNLGEDTLLSLNYTHLSAQDSDGEDLARRAKRQLSFAVDYYGFDKLHLNANGSYVGTRYNDGNKSGASTGNYTLWNTVANYKINKTFSTYLKIDNLFNKYYQTIDGYATAERSAYIGLKATF</sequence>
<keyword evidence="2 10" id="KW-0813">Transport</keyword>
<dbReference type="InterPro" id="IPR000531">
    <property type="entry name" value="Beta-barrel_TonB"/>
</dbReference>
<dbReference type="Pfam" id="PF07715">
    <property type="entry name" value="Plug"/>
    <property type="match status" value="1"/>
</dbReference>
<dbReference type="InterPro" id="IPR012910">
    <property type="entry name" value="Plug_dom"/>
</dbReference>
<evidence type="ECO:0000256" key="7">
    <source>
        <dbReference type="ARBA" id="ARBA00023136"/>
    </source>
</evidence>
<dbReference type="InterPro" id="IPR037066">
    <property type="entry name" value="Plug_dom_sf"/>
</dbReference>
<name>A0ABQ6VKI7_9BACT</name>
<evidence type="ECO:0000256" key="10">
    <source>
        <dbReference type="PROSITE-ProRule" id="PRU01360"/>
    </source>
</evidence>
<feature type="domain" description="TonB-dependent receptor plug" evidence="13">
    <location>
        <begin position="42"/>
        <end position="149"/>
    </location>
</feature>
<keyword evidence="9 10" id="KW-0998">Cell outer membrane</keyword>
<evidence type="ECO:0000256" key="3">
    <source>
        <dbReference type="ARBA" id="ARBA00022452"/>
    </source>
</evidence>
<evidence type="ECO:0000256" key="9">
    <source>
        <dbReference type="ARBA" id="ARBA00023237"/>
    </source>
</evidence>
<evidence type="ECO:0000313" key="15">
    <source>
        <dbReference type="Proteomes" id="UP000461010"/>
    </source>
</evidence>
<dbReference type="SUPFAM" id="SSF56935">
    <property type="entry name" value="Porins"/>
    <property type="match status" value="1"/>
</dbReference>
<evidence type="ECO:0000256" key="11">
    <source>
        <dbReference type="RuleBase" id="RU003357"/>
    </source>
</evidence>
<dbReference type="PANTHER" id="PTHR30069">
    <property type="entry name" value="TONB-DEPENDENT OUTER MEMBRANE RECEPTOR"/>
    <property type="match status" value="1"/>
</dbReference>
<comment type="subcellular location">
    <subcellularLocation>
        <location evidence="1 10">Cell outer membrane</location>
        <topology evidence="1 10">Multi-pass membrane protein</topology>
    </subcellularLocation>
</comment>
<keyword evidence="6 11" id="KW-0798">TonB box</keyword>
<accession>A0ABQ6VKI7</accession>
<feature type="domain" description="TonB-dependent receptor-like beta-barrel" evidence="12">
    <location>
        <begin position="177"/>
        <end position="581"/>
    </location>
</feature>
<evidence type="ECO:0000256" key="4">
    <source>
        <dbReference type="ARBA" id="ARBA00022692"/>
    </source>
</evidence>
<dbReference type="InterPro" id="IPR036942">
    <property type="entry name" value="Beta-barrel_TonB_sf"/>
</dbReference>
<keyword evidence="8 14" id="KW-0675">Receptor</keyword>
<keyword evidence="4 10" id="KW-0812">Transmembrane</keyword>
<keyword evidence="7 10" id="KW-0472">Membrane</keyword>
<evidence type="ECO:0000256" key="2">
    <source>
        <dbReference type="ARBA" id="ARBA00022448"/>
    </source>
</evidence>
<dbReference type="Gene3D" id="2.170.130.10">
    <property type="entry name" value="TonB-dependent receptor, plug domain"/>
    <property type="match status" value="1"/>
</dbReference>
<evidence type="ECO:0000259" key="12">
    <source>
        <dbReference type="Pfam" id="PF00593"/>
    </source>
</evidence>
<protein>
    <submittedName>
        <fullName evidence="14">TonB-dependent receptor</fullName>
    </submittedName>
</protein>
<comment type="similarity">
    <text evidence="10 11">Belongs to the TonB-dependent receptor family.</text>
</comment>
<gene>
    <name evidence="14" type="ORF">GBG18_09330</name>
</gene>
<keyword evidence="5" id="KW-0732">Signal</keyword>
<proteinExistence type="inferred from homology"/>
<evidence type="ECO:0000259" key="13">
    <source>
        <dbReference type="Pfam" id="PF07715"/>
    </source>
</evidence>
<organism evidence="14 15">
    <name type="scientific">Poseidonibacter ostreae</name>
    <dbReference type="NCBI Taxonomy" id="2654171"/>
    <lineage>
        <taxon>Bacteria</taxon>
        <taxon>Pseudomonadati</taxon>
        <taxon>Campylobacterota</taxon>
        <taxon>Epsilonproteobacteria</taxon>
        <taxon>Campylobacterales</taxon>
        <taxon>Arcobacteraceae</taxon>
        <taxon>Poseidonibacter</taxon>
    </lineage>
</organism>
<evidence type="ECO:0000256" key="6">
    <source>
        <dbReference type="ARBA" id="ARBA00023077"/>
    </source>
</evidence>
<comment type="caution">
    <text evidence="14">The sequence shown here is derived from an EMBL/GenBank/DDBJ whole genome shotgun (WGS) entry which is preliminary data.</text>
</comment>
<evidence type="ECO:0000256" key="1">
    <source>
        <dbReference type="ARBA" id="ARBA00004571"/>
    </source>
</evidence>
<dbReference type="Pfam" id="PF00593">
    <property type="entry name" value="TonB_dep_Rec_b-barrel"/>
    <property type="match status" value="1"/>
</dbReference>
<keyword evidence="3 10" id="KW-1134">Transmembrane beta strand</keyword>